<dbReference type="EMBL" id="HBUF01123935">
    <property type="protein sequence ID" value="CAG6642727.1"/>
    <property type="molecule type" value="Transcribed_RNA"/>
</dbReference>
<evidence type="ECO:0000259" key="7">
    <source>
        <dbReference type="Pfam" id="PF01515"/>
    </source>
</evidence>
<dbReference type="EC" id="2.3.1.8" evidence="2"/>
<evidence type="ECO:0000256" key="1">
    <source>
        <dbReference type="ARBA" id="ARBA00004989"/>
    </source>
</evidence>
<dbReference type="EMBL" id="HBUF01123932">
    <property type="protein sequence ID" value="CAG6642718.1"/>
    <property type="molecule type" value="Transcribed_RNA"/>
</dbReference>
<organism evidence="8">
    <name type="scientific">Cacopsylla melanoneura</name>
    <dbReference type="NCBI Taxonomy" id="428564"/>
    <lineage>
        <taxon>Eukaryota</taxon>
        <taxon>Metazoa</taxon>
        <taxon>Ecdysozoa</taxon>
        <taxon>Arthropoda</taxon>
        <taxon>Hexapoda</taxon>
        <taxon>Insecta</taxon>
        <taxon>Pterygota</taxon>
        <taxon>Neoptera</taxon>
        <taxon>Paraneoptera</taxon>
        <taxon>Hemiptera</taxon>
        <taxon>Sternorrhyncha</taxon>
        <taxon>Psylloidea</taxon>
        <taxon>Psyllidae</taxon>
        <taxon>Psyllinae</taxon>
        <taxon>Cacopsylla</taxon>
    </lineage>
</organism>
<dbReference type="InterPro" id="IPR004614">
    <property type="entry name" value="P_AcTrfase"/>
</dbReference>
<evidence type="ECO:0000256" key="5">
    <source>
        <dbReference type="ARBA" id="ARBA00023315"/>
    </source>
</evidence>
<dbReference type="SUPFAM" id="SSF53659">
    <property type="entry name" value="Isocitrate/Isopropylmalate dehydrogenase-like"/>
    <property type="match status" value="1"/>
</dbReference>
<dbReference type="InterPro" id="IPR042113">
    <property type="entry name" value="P_AcTrfase_dom1"/>
</dbReference>
<dbReference type="Gene3D" id="3.40.50.10750">
    <property type="entry name" value="Isocitrate/Isopropylmalate dehydrogenase-like"/>
    <property type="match status" value="1"/>
</dbReference>
<evidence type="ECO:0000256" key="4">
    <source>
        <dbReference type="ARBA" id="ARBA00022679"/>
    </source>
</evidence>
<dbReference type="AlphaFoldDB" id="A0A8D8W0N3"/>
<comment type="pathway">
    <text evidence="1">Metabolic intermediate biosynthesis; acetyl-CoA biosynthesis; acetyl-CoA from acetate: step 2/2.</text>
</comment>
<keyword evidence="4 8" id="KW-0808">Transferase</keyword>
<keyword evidence="5" id="KW-0012">Acyltransferase</keyword>
<proteinExistence type="predicted"/>
<evidence type="ECO:0000256" key="3">
    <source>
        <dbReference type="ARBA" id="ARBA00021528"/>
    </source>
</evidence>
<dbReference type="PANTHER" id="PTHR43356">
    <property type="entry name" value="PHOSPHATE ACETYLTRANSFERASE"/>
    <property type="match status" value="1"/>
</dbReference>
<dbReference type="InterPro" id="IPR002505">
    <property type="entry name" value="PTA_PTB"/>
</dbReference>
<evidence type="ECO:0000313" key="8">
    <source>
        <dbReference type="EMBL" id="CAG6642718.1"/>
    </source>
</evidence>
<dbReference type="InterPro" id="IPR050500">
    <property type="entry name" value="Phos_Acetyltrans/Butyryltrans"/>
</dbReference>
<dbReference type="PANTHER" id="PTHR43356:SF3">
    <property type="entry name" value="PHOSPHATE ACETYLTRANSFERASE"/>
    <property type="match status" value="1"/>
</dbReference>
<dbReference type="GO" id="GO:0008959">
    <property type="term" value="F:phosphate acetyltransferase activity"/>
    <property type="evidence" value="ECO:0007669"/>
    <property type="project" value="UniProtKB-EC"/>
</dbReference>
<dbReference type="InterPro" id="IPR042112">
    <property type="entry name" value="P_AcTrfase_dom2"/>
</dbReference>
<reference evidence="8" key="1">
    <citation type="submission" date="2021-05" db="EMBL/GenBank/DDBJ databases">
        <authorList>
            <person name="Alioto T."/>
            <person name="Alioto T."/>
            <person name="Gomez Garrido J."/>
        </authorList>
    </citation>
    <scope>NUCLEOTIDE SEQUENCE</scope>
</reference>
<evidence type="ECO:0000256" key="6">
    <source>
        <dbReference type="ARBA" id="ARBA00031108"/>
    </source>
</evidence>
<dbReference type="EMBL" id="HBUF01123933">
    <property type="protein sequence ID" value="CAG6642721.1"/>
    <property type="molecule type" value="Transcribed_RNA"/>
</dbReference>
<dbReference type="EMBL" id="HBUF01123934">
    <property type="protein sequence ID" value="CAG6642724.1"/>
    <property type="molecule type" value="Transcribed_RNA"/>
</dbReference>
<name>A0A8D8W0N3_9HEMI</name>
<protein>
    <recommendedName>
        <fullName evidence="3">Phosphate acetyltransferase</fullName>
        <ecNumber evidence="2">2.3.1.8</ecNumber>
    </recommendedName>
    <alternativeName>
        <fullName evidence="6">Phosphotransacetylase</fullName>
    </alternativeName>
</protein>
<dbReference type="Pfam" id="PF01515">
    <property type="entry name" value="PTA_PTB"/>
    <property type="match status" value="1"/>
</dbReference>
<dbReference type="Gene3D" id="3.40.50.10950">
    <property type="match status" value="1"/>
</dbReference>
<dbReference type="NCBIfam" id="TIGR00651">
    <property type="entry name" value="pta"/>
    <property type="match status" value="1"/>
</dbReference>
<accession>A0A8D8W0N3</accession>
<evidence type="ECO:0000256" key="2">
    <source>
        <dbReference type="ARBA" id="ARBA00012707"/>
    </source>
</evidence>
<sequence length="220" mass="23878">MLATMMLKSNEVDGLLSGSINTTANTIRPALQIIKTSPENSLISSIFFMLLPDKVLIYSDCAININPTAKQLSEIAIETAKSAKLFNIEPKIAMISYSTGNSGKGKEVEKVKEATNLIKKKRPDLIIDGPIQYDAATTPYVSKIKTPFSKTKGKANILIFPDLNTGNTTYKAVQRSANIISIGPILQGIRKPVNDLSRGAHIKDIIYAIAITSIQASKNK</sequence>
<dbReference type="NCBIfam" id="NF004167">
    <property type="entry name" value="PRK05632.1"/>
    <property type="match status" value="1"/>
</dbReference>
<feature type="domain" description="Phosphate acetyl/butaryl transferase" evidence="7">
    <location>
        <begin position="1"/>
        <end position="212"/>
    </location>
</feature>